<dbReference type="KEGG" id="vbo:CKY39_16150"/>
<evidence type="ECO:0000313" key="1">
    <source>
        <dbReference type="EMBL" id="ATA54570.1"/>
    </source>
</evidence>
<reference evidence="1 2" key="1">
    <citation type="submission" date="2017-09" db="EMBL/GenBank/DDBJ databases">
        <title>The diverse metabolic capabilities of V. boronicumulans make it an excellent choice for continued studies on novel biodegradation.</title>
        <authorList>
            <person name="Sun S."/>
        </authorList>
    </citation>
    <scope>NUCLEOTIDE SEQUENCE [LARGE SCALE GENOMIC DNA]</scope>
    <source>
        <strain evidence="1 2">J1</strain>
    </source>
</reference>
<protein>
    <submittedName>
        <fullName evidence="1">Uncharacterized protein</fullName>
    </submittedName>
</protein>
<sequence length="101" mass="11139">MDAKQQAESDRQIKLMKDHMPRVYEAVREAASIRGSQVFQLARRGMWGEPNCFYAFEGGRVIGTPFAGPVTAEVATQIVQFGAAFVMMLAPEPQECADGSR</sequence>
<name>A0A250DJQ1_9BURK</name>
<proteinExistence type="predicted"/>
<gene>
    <name evidence="1" type="ORF">CKY39_16150</name>
</gene>
<accession>A0A250DJQ1</accession>
<dbReference type="Proteomes" id="UP000217154">
    <property type="component" value="Chromosome"/>
</dbReference>
<dbReference type="AlphaFoldDB" id="A0A250DJQ1"/>
<dbReference type="EMBL" id="CP023284">
    <property type="protein sequence ID" value="ATA54570.1"/>
    <property type="molecule type" value="Genomic_DNA"/>
</dbReference>
<evidence type="ECO:0000313" key="2">
    <source>
        <dbReference type="Proteomes" id="UP000217154"/>
    </source>
</evidence>
<dbReference type="RefSeq" id="WP_095745153.1">
    <property type="nucleotide sequence ID" value="NZ_CP023284.1"/>
</dbReference>
<organism evidence="1 2">
    <name type="scientific">Variovorax boronicumulans</name>
    <dbReference type="NCBI Taxonomy" id="436515"/>
    <lineage>
        <taxon>Bacteria</taxon>
        <taxon>Pseudomonadati</taxon>
        <taxon>Pseudomonadota</taxon>
        <taxon>Betaproteobacteria</taxon>
        <taxon>Burkholderiales</taxon>
        <taxon>Comamonadaceae</taxon>
        <taxon>Variovorax</taxon>
    </lineage>
</organism>